<dbReference type="Proteomes" id="UP000265431">
    <property type="component" value="Unassembled WGS sequence"/>
</dbReference>
<evidence type="ECO:0000313" key="2">
    <source>
        <dbReference type="Proteomes" id="UP000265431"/>
    </source>
</evidence>
<dbReference type="Pfam" id="PF12100">
    <property type="entry name" value="DUF3576"/>
    <property type="match status" value="1"/>
</dbReference>
<keyword evidence="2" id="KW-1185">Reference proteome</keyword>
<proteinExistence type="predicted"/>
<dbReference type="OrthoDB" id="8479681at2"/>
<comment type="caution">
    <text evidence="1">The sequence shown here is derived from an EMBL/GenBank/DDBJ whole genome shotgun (WGS) entry which is preliminary data.</text>
</comment>
<gene>
    <name evidence="1" type="ORF">D1224_07585</name>
</gene>
<accession>A0A399R1J0</accession>
<reference evidence="1 2" key="1">
    <citation type="submission" date="2018-08" db="EMBL/GenBank/DDBJ databases">
        <title>Henriciella mobilis sp. nov., isolated from seawater.</title>
        <authorList>
            <person name="Cheng H."/>
            <person name="Wu Y.-H."/>
            <person name="Xu X.-W."/>
            <person name="Guo L.-L."/>
        </authorList>
    </citation>
    <scope>NUCLEOTIDE SEQUENCE [LARGE SCALE GENOMIC DNA]</scope>
    <source>
        <strain evidence="1 2">CCUG66934</strain>
    </source>
</reference>
<protein>
    <submittedName>
        <fullName evidence="1">DUF3576 domain-containing protein</fullName>
    </submittedName>
</protein>
<dbReference type="InterPro" id="IPR021959">
    <property type="entry name" value="DUF3576"/>
</dbReference>
<name>A0A399R1J0_9PROT</name>
<evidence type="ECO:0000313" key="1">
    <source>
        <dbReference type="EMBL" id="RIJ24095.1"/>
    </source>
</evidence>
<dbReference type="EMBL" id="QWGB01000005">
    <property type="protein sequence ID" value="RIJ24095.1"/>
    <property type="molecule type" value="Genomic_DNA"/>
</dbReference>
<dbReference type="AlphaFoldDB" id="A0A399R1J0"/>
<sequence>MIYRAVREEDIADRIFVMNASTKIAAALTGVFALSGCLFSGNSGAQNISVAESFEGGVNPYLWRASLDTLNTLPLTTADPVGGIINYDWKSYPDAEGERIRATVYILDSRLRADGVKVSVFRQVQDNGQWTDAPVDQATTVQLENAILTRARVLKSSELS</sequence>
<organism evidence="1 2">
    <name type="scientific">Henriciella barbarensis</name>
    <dbReference type="NCBI Taxonomy" id="86342"/>
    <lineage>
        <taxon>Bacteria</taxon>
        <taxon>Pseudomonadati</taxon>
        <taxon>Pseudomonadota</taxon>
        <taxon>Alphaproteobacteria</taxon>
        <taxon>Hyphomonadales</taxon>
        <taxon>Hyphomonadaceae</taxon>
        <taxon>Henriciella</taxon>
    </lineage>
</organism>